<dbReference type="InterPro" id="IPR036188">
    <property type="entry name" value="FAD/NAD-bd_sf"/>
</dbReference>
<keyword evidence="5" id="KW-0496">Mitochondrion</keyword>
<evidence type="ECO:0000313" key="5">
    <source>
        <dbReference type="EMBL" id="KAF4349923.1"/>
    </source>
</evidence>
<keyword evidence="2" id="KW-0285">Flavoprotein</keyword>
<sequence>MGEFCRRTVSTIWHYHGGCLVGKVVDRNFRVIGIDALRVVDGSIFTVSPGLMTVRGVDNLLVCWYEDTQRENEIELTTYPVTLLCQKELVAYFAANLLAIYQSNRFNSLLILRRFRVTYLFQWLMFDKIAASIVYNLLKSGLACSSLLNLFGFSTASSREFTSSTRLRGAVDINWNVSITVLELIRLPASDMAQPKTSQSHAVLDFLFRSVRVTGFTLSAAFEVSPWPATGFSLAPLGFIVSSCKGLALHSSRLWPLIRQKDLDRGDSPSLASGNSLTAYSDLIVLPPTTDIPTRPRAADSITPDLRHQRILFRRHLPPG</sequence>
<dbReference type="AlphaFoldDB" id="A0A7J6DV07"/>
<dbReference type="EMBL" id="JAATIQ010000614">
    <property type="protein sequence ID" value="KAF4349923.1"/>
    <property type="molecule type" value="Genomic_DNA"/>
</dbReference>
<dbReference type="GO" id="GO:0016614">
    <property type="term" value="F:oxidoreductase activity, acting on CH-OH group of donors"/>
    <property type="evidence" value="ECO:0007669"/>
    <property type="project" value="InterPro"/>
</dbReference>
<keyword evidence="6" id="KW-1185">Reference proteome</keyword>
<evidence type="ECO:0000313" key="6">
    <source>
        <dbReference type="Proteomes" id="UP000583929"/>
    </source>
</evidence>
<evidence type="ECO:0000256" key="2">
    <source>
        <dbReference type="ARBA" id="ARBA00022630"/>
    </source>
</evidence>
<dbReference type="InterPro" id="IPR051871">
    <property type="entry name" value="GMC_Oxidoreductase-Related"/>
</dbReference>
<gene>
    <name evidence="5" type="ORF">G4B88_002345</name>
</gene>
<feature type="domain" description="Glucose-methanol-choline oxidoreductase C-terminal" evidence="4">
    <location>
        <begin position="3"/>
        <end position="50"/>
    </location>
</feature>
<reference evidence="5 6" key="1">
    <citation type="journal article" date="2020" name="bioRxiv">
        <title>Sequence and annotation of 42 cannabis genomes reveals extensive copy number variation in cannabinoid synthesis and pathogen resistance genes.</title>
        <authorList>
            <person name="Mckernan K.J."/>
            <person name="Helbert Y."/>
            <person name="Kane L.T."/>
            <person name="Ebling H."/>
            <person name="Zhang L."/>
            <person name="Liu B."/>
            <person name="Eaton Z."/>
            <person name="Mclaughlin S."/>
            <person name="Kingan S."/>
            <person name="Baybayan P."/>
            <person name="Concepcion G."/>
            <person name="Jordan M."/>
            <person name="Riva A."/>
            <person name="Barbazuk W."/>
            <person name="Harkins T."/>
        </authorList>
    </citation>
    <scope>NUCLEOTIDE SEQUENCE [LARGE SCALE GENOMIC DNA]</scope>
    <source>
        <strain evidence="6">cv. Jamaican Lion 4</strain>
        <tissue evidence="5">Leaf</tissue>
    </source>
</reference>
<organism evidence="5 6">
    <name type="scientific">Cannabis sativa</name>
    <name type="common">Hemp</name>
    <name type="synonym">Marijuana</name>
    <dbReference type="NCBI Taxonomy" id="3483"/>
    <lineage>
        <taxon>Eukaryota</taxon>
        <taxon>Viridiplantae</taxon>
        <taxon>Streptophyta</taxon>
        <taxon>Embryophyta</taxon>
        <taxon>Tracheophyta</taxon>
        <taxon>Spermatophyta</taxon>
        <taxon>Magnoliopsida</taxon>
        <taxon>eudicotyledons</taxon>
        <taxon>Gunneridae</taxon>
        <taxon>Pentapetalae</taxon>
        <taxon>rosids</taxon>
        <taxon>fabids</taxon>
        <taxon>Rosales</taxon>
        <taxon>Cannabaceae</taxon>
        <taxon>Cannabis</taxon>
    </lineage>
</organism>
<comment type="cofactor">
    <cofactor evidence="1">
        <name>FAD</name>
        <dbReference type="ChEBI" id="CHEBI:57692"/>
    </cofactor>
</comment>
<comment type="caution">
    <text evidence="5">The sequence shown here is derived from an EMBL/GenBank/DDBJ whole genome shotgun (WGS) entry which is preliminary data.</text>
</comment>
<dbReference type="PANTHER" id="PTHR45968">
    <property type="entry name" value="OSJNBA0019K04.7 PROTEIN"/>
    <property type="match status" value="1"/>
</dbReference>
<accession>A0A7J6DV07</accession>
<evidence type="ECO:0000259" key="4">
    <source>
        <dbReference type="Pfam" id="PF05199"/>
    </source>
</evidence>
<dbReference type="InterPro" id="IPR007867">
    <property type="entry name" value="GMC_OxRtase_C"/>
</dbReference>
<dbReference type="PANTHER" id="PTHR45968:SF2">
    <property type="entry name" value="(R)-MANDELONITRILE LYASE-LIKE"/>
    <property type="match status" value="1"/>
</dbReference>
<evidence type="ECO:0000256" key="1">
    <source>
        <dbReference type="ARBA" id="ARBA00001974"/>
    </source>
</evidence>
<keyword evidence="3" id="KW-0274">FAD</keyword>
<evidence type="ECO:0000256" key="3">
    <source>
        <dbReference type="ARBA" id="ARBA00022827"/>
    </source>
</evidence>
<dbReference type="Pfam" id="PF05199">
    <property type="entry name" value="GMC_oxred_C"/>
    <property type="match status" value="1"/>
</dbReference>
<geneLocation type="mitochondrion" evidence="5"/>
<dbReference type="Gene3D" id="3.50.50.60">
    <property type="entry name" value="FAD/NAD(P)-binding domain"/>
    <property type="match status" value="1"/>
</dbReference>
<name>A0A7J6DV07_CANSA</name>
<dbReference type="Proteomes" id="UP000583929">
    <property type="component" value="Unassembled WGS sequence"/>
</dbReference>
<protein>
    <recommendedName>
        <fullName evidence="4">Glucose-methanol-choline oxidoreductase C-terminal domain-containing protein</fullName>
    </recommendedName>
</protein>
<proteinExistence type="predicted"/>